<evidence type="ECO:0008006" key="5">
    <source>
        <dbReference type="Google" id="ProtNLM"/>
    </source>
</evidence>
<keyword evidence="1" id="KW-1133">Transmembrane helix</keyword>
<keyword evidence="4" id="KW-1185">Reference proteome</keyword>
<feature type="transmembrane region" description="Helical" evidence="1">
    <location>
        <begin position="208"/>
        <end position="226"/>
    </location>
</feature>
<feature type="transmembrane region" description="Helical" evidence="1">
    <location>
        <begin position="246"/>
        <end position="266"/>
    </location>
</feature>
<organism evidence="3 4">
    <name type="scientific">Phytohabitans houttuyneae</name>
    <dbReference type="NCBI Taxonomy" id="1076126"/>
    <lineage>
        <taxon>Bacteria</taxon>
        <taxon>Bacillati</taxon>
        <taxon>Actinomycetota</taxon>
        <taxon>Actinomycetes</taxon>
        <taxon>Micromonosporales</taxon>
        <taxon>Micromonosporaceae</taxon>
    </lineage>
</organism>
<keyword evidence="2" id="KW-0732">Signal</keyword>
<feature type="signal peptide" evidence="2">
    <location>
        <begin position="1"/>
        <end position="20"/>
    </location>
</feature>
<feature type="transmembrane region" description="Helical" evidence="1">
    <location>
        <begin position="182"/>
        <end position="201"/>
    </location>
</feature>
<keyword evidence="1" id="KW-0812">Transmembrane</keyword>
<feature type="transmembrane region" description="Helical" evidence="1">
    <location>
        <begin position="116"/>
        <end position="133"/>
    </location>
</feature>
<feature type="chain" id="PRO_5028885298" description="DUF998 domain-containing protein" evidence="2">
    <location>
        <begin position="21"/>
        <end position="274"/>
    </location>
</feature>
<dbReference type="AlphaFoldDB" id="A0A6V8JYU7"/>
<evidence type="ECO:0000256" key="1">
    <source>
        <dbReference type="SAM" id="Phobius"/>
    </source>
</evidence>
<evidence type="ECO:0000256" key="2">
    <source>
        <dbReference type="SAM" id="SignalP"/>
    </source>
</evidence>
<feature type="transmembrane region" description="Helical" evidence="1">
    <location>
        <begin position="145"/>
        <end position="162"/>
    </location>
</feature>
<reference evidence="3 4" key="2">
    <citation type="submission" date="2020-03" db="EMBL/GenBank/DDBJ databases">
        <authorList>
            <person name="Ichikawa N."/>
            <person name="Kimura A."/>
            <person name="Kitahashi Y."/>
            <person name="Uohara A."/>
        </authorList>
    </citation>
    <scope>NUCLEOTIDE SEQUENCE [LARGE SCALE GENOMIC DNA]</scope>
    <source>
        <strain evidence="3 4">NBRC 108639</strain>
    </source>
</reference>
<comment type="caution">
    <text evidence="3">The sequence shown here is derived from an EMBL/GenBank/DDBJ whole genome shotgun (WGS) entry which is preliminary data.</text>
</comment>
<dbReference type="RefSeq" id="WP_173055592.1">
    <property type="nucleotide sequence ID" value="NZ_BAABGO010000006.1"/>
</dbReference>
<evidence type="ECO:0000313" key="3">
    <source>
        <dbReference type="EMBL" id="GFJ77932.1"/>
    </source>
</evidence>
<dbReference type="EMBL" id="BLPF01000001">
    <property type="protein sequence ID" value="GFJ77932.1"/>
    <property type="molecule type" value="Genomic_DNA"/>
</dbReference>
<reference evidence="3 4" key="1">
    <citation type="submission" date="2020-03" db="EMBL/GenBank/DDBJ databases">
        <title>Whole genome shotgun sequence of Phytohabitans houttuyneae NBRC 108639.</title>
        <authorList>
            <person name="Komaki H."/>
            <person name="Tamura T."/>
        </authorList>
    </citation>
    <scope>NUCLEOTIDE SEQUENCE [LARGE SCALE GENOMIC DNA]</scope>
    <source>
        <strain evidence="3 4">NBRC 108639</strain>
    </source>
</reference>
<proteinExistence type="predicted"/>
<feature type="transmembrane region" description="Helical" evidence="1">
    <location>
        <begin position="83"/>
        <end position="104"/>
    </location>
</feature>
<gene>
    <name evidence="3" type="ORF">Phou_021120</name>
</gene>
<name>A0A6V8JYU7_9ACTN</name>
<feature type="transmembrane region" description="Helical" evidence="1">
    <location>
        <begin position="49"/>
        <end position="71"/>
    </location>
</feature>
<accession>A0A6V8JYU7</accession>
<sequence>MRLLGAAALAGLSAAAVASAQLWLAGRTRVYYPEQAFHATDASYGNPAWPAQLIVVAWCTTSAVLVGAAVAAPLSRHLRWRHLVTAAAVLGSLAAMRLATGPAARAQAAFDAGAEAARAVVIGAALGGLMALAIQRWPGAGRSAVVWVAWIWCTVAAGVITYEHHRPGTDHIVPVPALTDPGVRLVALAVLLAALLGWWAARRADPHPVIGAVSGPAMLVAVSVALQPLVPDGDHRAVAVTLGSAFLWSLAALCGAALATVAVRIGRERVGSTA</sequence>
<keyword evidence="1" id="KW-0472">Membrane</keyword>
<dbReference type="Proteomes" id="UP000482800">
    <property type="component" value="Unassembled WGS sequence"/>
</dbReference>
<evidence type="ECO:0000313" key="4">
    <source>
        <dbReference type="Proteomes" id="UP000482800"/>
    </source>
</evidence>
<protein>
    <recommendedName>
        <fullName evidence="5">DUF998 domain-containing protein</fullName>
    </recommendedName>
</protein>